<comment type="subcellular location">
    <subcellularLocation>
        <location evidence="1">Membrane</location>
        <topology evidence="1">Single-pass membrane protein</topology>
    </subcellularLocation>
</comment>
<keyword evidence="3" id="KW-0812">Transmembrane</keyword>
<protein>
    <submittedName>
        <fullName evidence="9">Uncharacterized protein</fullName>
    </submittedName>
</protein>
<keyword evidence="10" id="KW-1185">Reference proteome</keyword>
<evidence type="ECO:0000313" key="9">
    <source>
        <dbReference type="EMBL" id="VVA94250.1"/>
    </source>
</evidence>
<dbReference type="Pfam" id="PF14416">
    <property type="entry name" value="PMR5N"/>
    <property type="match status" value="1"/>
</dbReference>
<feature type="domain" description="Trichome birefringence-like C-terminal" evidence="7">
    <location>
        <begin position="155"/>
        <end position="436"/>
    </location>
</feature>
<dbReference type="InterPro" id="IPR025846">
    <property type="entry name" value="TBL_N"/>
</dbReference>
<dbReference type="GO" id="GO:0016020">
    <property type="term" value="C:membrane"/>
    <property type="evidence" value="ECO:0007669"/>
    <property type="project" value="UniProtKB-SubCell"/>
</dbReference>
<dbReference type="InterPro" id="IPR029962">
    <property type="entry name" value="TBL"/>
</dbReference>
<dbReference type="OrthoDB" id="630188at2759"/>
<dbReference type="InterPro" id="IPR026057">
    <property type="entry name" value="TBL_C"/>
</dbReference>
<evidence type="ECO:0000259" key="8">
    <source>
        <dbReference type="Pfam" id="PF14416"/>
    </source>
</evidence>
<evidence type="ECO:0000259" key="7">
    <source>
        <dbReference type="Pfam" id="PF13839"/>
    </source>
</evidence>
<dbReference type="EMBL" id="CABITT030000002">
    <property type="protein sequence ID" value="VVA94250.1"/>
    <property type="molecule type" value="Genomic_DNA"/>
</dbReference>
<evidence type="ECO:0000313" key="10">
    <source>
        <dbReference type="Proteomes" id="UP000489600"/>
    </source>
</evidence>
<dbReference type="GO" id="GO:0005794">
    <property type="term" value="C:Golgi apparatus"/>
    <property type="evidence" value="ECO:0007669"/>
    <property type="project" value="TreeGrafter"/>
</dbReference>
<accession>A0A565AYT1</accession>
<dbReference type="AlphaFoldDB" id="A0A565AYT1"/>
<dbReference type="PANTHER" id="PTHR32285">
    <property type="entry name" value="PROTEIN TRICHOME BIREFRINGENCE-LIKE 9-RELATED"/>
    <property type="match status" value="1"/>
</dbReference>
<evidence type="ECO:0000256" key="3">
    <source>
        <dbReference type="ARBA" id="ARBA00022692"/>
    </source>
</evidence>
<dbReference type="Proteomes" id="UP000489600">
    <property type="component" value="Unassembled WGS sequence"/>
</dbReference>
<keyword evidence="5" id="KW-1133">Transmembrane helix</keyword>
<evidence type="ECO:0000256" key="1">
    <source>
        <dbReference type="ARBA" id="ARBA00004167"/>
    </source>
</evidence>
<proteinExistence type="inferred from homology"/>
<dbReference type="Pfam" id="PF13839">
    <property type="entry name" value="PC-Esterase"/>
    <property type="match status" value="1"/>
</dbReference>
<keyword evidence="6" id="KW-0472">Membrane</keyword>
<dbReference type="GO" id="GO:0016413">
    <property type="term" value="F:O-acetyltransferase activity"/>
    <property type="evidence" value="ECO:0007669"/>
    <property type="project" value="InterPro"/>
</dbReference>
<evidence type="ECO:0000256" key="2">
    <source>
        <dbReference type="ARBA" id="ARBA00007727"/>
    </source>
</evidence>
<gene>
    <name evidence="9" type="ORF">ANE_LOCUS4695</name>
</gene>
<sequence length="446" mass="51607">MADLKYLFLITKHPSKTQILLTCFFFLSLFLLCSSSLSDFSPSLIVSSFTSRLLTAANFFSSPSSSSTSTASDTNTLYSVSPRRIRVKNESVIDSASKELSSCDIFDGSWVFDNSEPIYLPGFCPFVEDKFNCFKNGRPDSDFLRYRWQPHGCSIPRFDGKEMMEILRGKRLVFVGDSLNRNMWESLVCSLRSTLDDKNRVYKFSGRQNNLQNEGFYGFRFKDFNCSIDFIKSPFLVQESEVSDGNGKRRETLRLDTIQRSITKLYRNADIVIFNTGHWWTHQKTYEGKGYYQEGNRVYERLEVKEAYTKALNTWADWIDSNINITKTRVFFVGYSSSHFRKGAWNAGGQCNGETRPIQNEMYTGGYPWMMKVVESVISEMKTPVFYMNITKMTWYRTDGHPSVYRQPVEVRGMFQDCSHWCLPGVPDSWNQLLYATLLLSRKFLA</sequence>
<dbReference type="PANTHER" id="PTHR32285:SF241">
    <property type="entry name" value="PROTEIN TRICHOME BIREFRINGENCE-LIKE 4"/>
    <property type="match status" value="1"/>
</dbReference>
<name>A0A565AYT1_9BRAS</name>
<keyword evidence="4" id="KW-0735">Signal-anchor</keyword>
<organism evidence="9 10">
    <name type="scientific">Arabis nemorensis</name>
    <dbReference type="NCBI Taxonomy" id="586526"/>
    <lineage>
        <taxon>Eukaryota</taxon>
        <taxon>Viridiplantae</taxon>
        <taxon>Streptophyta</taxon>
        <taxon>Embryophyta</taxon>
        <taxon>Tracheophyta</taxon>
        <taxon>Spermatophyta</taxon>
        <taxon>Magnoliopsida</taxon>
        <taxon>eudicotyledons</taxon>
        <taxon>Gunneridae</taxon>
        <taxon>Pentapetalae</taxon>
        <taxon>rosids</taxon>
        <taxon>malvids</taxon>
        <taxon>Brassicales</taxon>
        <taxon>Brassicaceae</taxon>
        <taxon>Arabideae</taxon>
        <taxon>Arabis</taxon>
    </lineage>
</organism>
<evidence type="ECO:0000256" key="5">
    <source>
        <dbReference type="ARBA" id="ARBA00022989"/>
    </source>
</evidence>
<comment type="similarity">
    <text evidence="2">Belongs to the PC-esterase family. TBL subfamily.</text>
</comment>
<evidence type="ECO:0000256" key="4">
    <source>
        <dbReference type="ARBA" id="ARBA00022968"/>
    </source>
</evidence>
<comment type="caution">
    <text evidence="9">The sequence shown here is derived from an EMBL/GenBank/DDBJ whole genome shotgun (WGS) entry which is preliminary data.</text>
</comment>
<evidence type="ECO:0000256" key="6">
    <source>
        <dbReference type="ARBA" id="ARBA00023136"/>
    </source>
</evidence>
<feature type="domain" description="Trichome birefringence-like N-terminal" evidence="8">
    <location>
        <begin position="102"/>
        <end position="154"/>
    </location>
</feature>
<reference evidence="9" key="1">
    <citation type="submission" date="2019-07" db="EMBL/GenBank/DDBJ databases">
        <authorList>
            <person name="Dittberner H."/>
        </authorList>
    </citation>
    <scope>NUCLEOTIDE SEQUENCE [LARGE SCALE GENOMIC DNA]</scope>
</reference>